<protein>
    <recommendedName>
        <fullName evidence="3">RING-type domain-containing protein</fullName>
    </recommendedName>
</protein>
<sequence>MNAYYVPQPHEKSAPRAPVRPNSKTYTLKMLRQCAGSELPLHLDHRWHASYRYSEFLAFRNQVDEVWTCHDEKCSGSCQSLRDLIGACFPKKTPSLMSTWSVTVEDRKTKFKNVLIHLLRSVLLPGSTMKCFHVRQQLPPALFEFLGIEDDADKRTLLQVYVDNHQGGMKKSASHTGLSSLEHHAVGMKKMSSMKKSATTPNLAQMELEAEEKAAVPTVETAQCMVCLEDIEDDHCDGSQGLVTLPCKHAFHRECIFEWLTFQYHCPMCRAQVGPAALTNYACPKKQEQWWLGNFKENPLEREQE</sequence>
<evidence type="ECO:0000313" key="6">
    <source>
        <dbReference type="Proteomes" id="UP000277300"/>
    </source>
</evidence>
<feature type="domain" description="RING-type" evidence="3">
    <location>
        <begin position="224"/>
        <end position="270"/>
    </location>
</feature>
<keyword evidence="1" id="KW-0479">Metal-binding</keyword>
<accession>A0A3F2RT73</accession>
<evidence type="ECO:0000256" key="2">
    <source>
        <dbReference type="SAM" id="MobiDB-lite"/>
    </source>
</evidence>
<dbReference type="PANTHER" id="PTHR22765:SF411">
    <property type="entry name" value="OS02G0248440 PROTEIN"/>
    <property type="match status" value="1"/>
</dbReference>
<evidence type="ECO:0000256" key="1">
    <source>
        <dbReference type="PROSITE-ProRule" id="PRU00175"/>
    </source>
</evidence>
<dbReference type="EMBL" id="MBDO02000099">
    <property type="protein sequence ID" value="RLN63305.1"/>
    <property type="molecule type" value="Genomic_DNA"/>
</dbReference>
<dbReference type="SMART" id="SM00184">
    <property type="entry name" value="RING"/>
    <property type="match status" value="1"/>
</dbReference>
<keyword evidence="1" id="KW-0862">Zinc</keyword>
<dbReference type="PANTHER" id="PTHR22765">
    <property type="entry name" value="RING FINGER AND PROTEASE ASSOCIATED DOMAIN-CONTAINING"/>
    <property type="match status" value="1"/>
</dbReference>
<dbReference type="SUPFAM" id="SSF57850">
    <property type="entry name" value="RING/U-box"/>
    <property type="match status" value="1"/>
</dbReference>
<name>A0A3F2RT73_9STRA</name>
<feature type="region of interest" description="Disordered" evidence="2">
    <location>
        <begin position="1"/>
        <end position="21"/>
    </location>
</feature>
<dbReference type="GO" id="GO:0006511">
    <property type="term" value="P:ubiquitin-dependent protein catabolic process"/>
    <property type="evidence" value="ECO:0007669"/>
    <property type="project" value="TreeGrafter"/>
</dbReference>
<dbReference type="Proteomes" id="UP000284657">
    <property type="component" value="Unassembled WGS sequence"/>
</dbReference>
<dbReference type="Proteomes" id="UP000277300">
    <property type="component" value="Unassembled WGS sequence"/>
</dbReference>
<evidence type="ECO:0000313" key="4">
    <source>
        <dbReference type="EMBL" id="RLN53296.1"/>
    </source>
</evidence>
<evidence type="ECO:0000313" key="5">
    <source>
        <dbReference type="EMBL" id="RLN63305.1"/>
    </source>
</evidence>
<dbReference type="OrthoDB" id="4348522at2759"/>
<dbReference type="InterPro" id="IPR013083">
    <property type="entry name" value="Znf_RING/FYVE/PHD"/>
</dbReference>
<organism evidence="5 6">
    <name type="scientific">Phytophthora kernoviae</name>
    <dbReference type="NCBI Taxonomy" id="325452"/>
    <lineage>
        <taxon>Eukaryota</taxon>
        <taxon>Sar</taxon>
        <taxon>Stramenopiles</taxon>
        <taxon>Oomycota</taxon>
        <taxon>Peronosporomycetes</taxon>
        <taxon>Peronosporales</taxon>
        <taxon>Peronosporaceae</taxon>
        <taxon>Phytophthora</taxon>
    </lineage>
</organism>
<comment type="caution">
    <text evidence="5">The sequence shown here is derived from an EMBL/GenBank/DDBJ whole genome shotgun (WGS) entry which is preliminary data.</text>
</comment>
<dbReference type="GO" id="GO:0061630">
    <property type="term" value="F:ubiquitin protein ligase activity"/>
    <property type="evidence" value="ECO:0007669"/>
    <property type="project" value="TreeGrafter"/>
</dbReference>
<proteinExistence type="predicted"/>
<dbReference type="Pfam" id="PF13639">
    <property type="entry name" value="zf-RING_2"/>
    <property type="match status" value="1"/>
</dbReference>
<dbReference type="EMBL" id="MBAD02001591">
    <property type="protein sequence ID" value="RLN53296.1"/>
    <property type="molecule type" value="Genomic_DNA"/>
</dbReference>
<reference evidence="6 7" key="1">
    <citation type="submission" date="2018-07" db="EMBL/GenBank/DDBJ databases">
        <title>Genome sequencing of oomycete isolates from Chile give support for New Zealand origin for Phytophthora kernoviae and make available the first Nothophytophthora sp. genome.</title>
        <authorList>
            <person name="Studholme D.J."/>
            <person name="Sanfuentes E."/>
            <person name="Panda P."/>
            <person name="Hill R."/>
            <person name="Sambles C."/>
            <person name="Grant M."/>
            <person name="Williams N.M."/>
            <person name="Mcdougal R.L."/>
        </authorList>
    </citation>
    <scope>NUCLEOTIDE SEQUENCE [LARGE SCALE GENOMIC DNA]</scope>
    <source>
        <strain evidence="5">Chile6</strain>
        <strain evidence="4">Chile7</strain>
    </source>
</reference>
<dbReference type="FunFam" id="3.30.1520.10:FF:000122">
    <property type="entry name" value="Uncharacterized protein"/>
    <property type="match status" value="1"/>
</dbReference>
<dbReference type="PROSITE" id="PS50089">
    <property type="entry name" value="ZF_RING_2"/>
    <property type="match status" value="1"/>
</dbReference>
<dbReference type="AlphaFoldDB" id="A0A3F2RT73"/>
<dbReference type="Gene3D" id="3.30.40.10">
    <property type="entry name" value="Zinc/RING finger domain, C3HC4 (zinc finger)"/>
    <property type="match status" value="1"/>
</dbReference>
<dbReference type="InterPro" id="IPR051826">
    <property type="entry name" value="E3_ubiquitin-ligase_domain"/>
</dbReference>
<evidence type="ECO:0000259" key="3">
    <source>
        <dbReference type="PROSITE" id="PS50089"/>
    </source>
</evidence>
<evidence type="ECO:0000313" key="7">
    <source>
        <dbReference type="Proteomes" id="UP000284657"/>
    </source>
</evidence>
<dbReference type="GO" id="GO:0008270">
    <property type="term" value="F:zinc ion binding"/>
    <property type="evidence" value="ECO:0007669"/>
    <property type="project" value="UniProtKB-KW"/>
</dbReference>
<keyword evidence="1" id="KW-0863">Zinc-finger</keyword>
<dbReference type="InterPro" id="IPR001841">
    <property type="entry name" value="Znf_RING"/>
</dbReference>
<gene>
    <name evidence="4" type="ORF">BBJ29_000450</name>
    <name evidence="5" type="ORF">BBP00_00004233</name>
</gene>